<dbReference type="SUPFAM" id="SSF143422">
    <property type="entry name" value="Transposase IS200-like"/>
    <property type="match status" value="1"/>
</dbReference>
<dbReference type="EMBL" id="CP036291">
    <property type="protein sequence ID" value="QDU91555.1"/>
    <property type="molecule type" value="Genomic_DNA"/>
</dbReference>
<dbReference type="SMART" id="SM01321">
    <property type="entry name" value="Y1_Tnp"/>
    <property type="match status" value="1"/>
</dbReference>
<dbReference type="Proteomes" id="UP000317429">
    <property type="component" value="Chromosome"/>
</dbReference>
<dbReference type="Gene3D" id="3.30.70.1290">
    <property type="entry name" value="Transposase IS200-like"/>
    <property type="match status" value="1"/>
</dbReference>
<proteinExistence type="predicted"/>
<organism evidence="2 3">
    <name type="scientific">Pirellulimonas nuda</name>
    <dbReference type="NCBI Taxonomy" id="2528009"/>
    <lineage>
        <taxon>Bacteria</taxon>
        <taxon>Pseudomonadati</taxon>
        <taxon>Planctomycetota</taxon>
        <taxon>Planctomycetia</taxon>
        <taxon>Pirellulales</taxon>
        <taxon>Lacipirellulaceae</taxon>
        <taxon>Pirellulimonas</taxon>
    </lineage>
</organism>
<dbReference type="KEGG" id="pnd:Pla175_49840"/>
<dbReference type="GO" id="GO:0004803">
    <property type="term" value="F:transposase activity"/>
    <property type="evidence" value="ECO:0007669"/>
    <property type="project" value="InterPro"/>
</dbReference>
<dbReference type="AlphaFoldDB" id="A0A518DJA4"/>
<dbReference type="Pfam" id="PF01797">
    <property type="entry name" value="Y1_Tnp"/>
    <property type="match status" value="1"/>
</dbReference>
<evidence type="ECO:0000259" key="1">
    <source>
        <dbReference type="SMART" id="SM01321"/>
    </source>
</evidence>
<keyword evidence="3" id="KW-1185">Reference proteome</keyword>
<gene>
    <name evidence="2" type="ORF">Pla175_49840</name>
</gene>
<dbReference type="InterPro" id="IPR002686">
    <property type="entry name" value="Transposase_17"/>
</dbReference>
<dbReference type="GO" id="GO:0003677">
    <property type="term" value="F:DNA binding"/>
    <property type="evidence" value="ECO:0007669"/>
    <property type="project" value="InterPro"/>
</dbReference>
<evidence type="ECO:0000313" key="2">
    <source>
        <dbReference type="EMBL" id="QDU91555.1"/>
    </source>
</evidence>
<dbReference type="GO" id="GO:0006313">
    <property type="term" value="P:DNA transposition"/>
    <property type="evidence" value="ECO:0007669"/>
    <property type="project" value="InterPro"/>
</dbReference>
<protein>
    <submittedName>
        <fullName evidence="2">Transposase IS200 like protein</fullName>
    </submittedName>
</protein>
<dbReference type="InterPro" id="IPR036515">
    <property type="entry name" value="Transposase_17_sf"/>
</dbReference>
<evidence type="ECO:0000313" key="3">
    <source>
        <dbReference type="Proteomes" id="UP000317429"/>
    </source>
</evidence>
<feature type="domain" description="Transposase IS200-like" evidence="1">
    <location>
        <begin position="52"/>
        <end position="168"/>
    </location>
</feature>
<dbReference type="OrthoDB" id="274221at2"/>
<sequence length="184" mass="20606">MHFMITSTTYGAWLPGDPRGSVTSVRDRREGEATSSHRLEHSTYGEPWEPQMIGLHHSAAQAMKGDPVRLSRAQAQVVVLQLRETASYRGWALLAVAVMANHFHVVMSASNDSDPQKILNDLKAYTSRALNRKFGKPASARWWTSGGSKRRLFNNAAIGGAIHYVRFKQFNPLIVWPPLEEPQL</sequence>
<reference evidence="2 3" key="1">
    <citation type="submission" date="2019-02" db="EMBL/GenBank/DDBJ databases">
        <title>Deep-cultivation of Planctomycetes and their phenomic and genomic characterization uncovers novel biology.</title>
        <authorList>
            <person name="Wiegand S."/>
            <person name="Jogler M."/>
            <person name="Boedeker C."/>
            <person name="Pinto D."/>
            <person name="Vollmers J."/>
            <person name="Rivas-Marin E."/>
            <person name="Kohn T."/>
            <person name="Peeters S.H."/>
            <person name="Heuer A."/>
            <person name="Rast P."/>
            <person name="Oberbeckmann S."/>
            <person name="Bunk B."/>
            <person name="Jeske O."/>
            <person name="Meyerdierks A."/>
            <person name="Storesund J.E."/>
            <person name="Kallscheuer N."/>
            <person name="Luecker S."/>
            <person name="Lage O.M."/>
            <person name="Pohl T."/>
            <person name="Merkel B.J."/>
            <person name="Hornburger P."/>
            <person name="Mueller R.-W."/>
            <person name="Bruemmer F."/>
            <person name="Labrenz M."/>
            <person name="Spormann A.M."/>
            <person name="Op den Camp H."/>
            <person name="Overmann J."/>
            <person name="Amann R."/>
            <person name="Jetten M.S.M."/>
            <person name="Mascher T."/>
            <person name="Medema M.H."/>
            <person name="Devos D.P."/>
            <person name="Kaster A.-K."/>
            <person name="Ovreas L."/>
            <person name="Rohde M."/>
            <person name="Galperin M.Y."/>
            <person name="Jogler C."/>
        </authorList>
    </citation>
    <scope>NUCLEOTIDE SEQUENCE [LARGE SCALE GENOMIC DNA]</scope>
    <source>
        <strain evidence="2 3">Pla175</strain>
    </source>
</reference>
<accession>A0A518DJA4</accession>
<name>A0A518DJA4_9BACT</name>